<keyword evidence="3" id="KW-1185">Reference proteome</keyword>
<dbReference type="AlphaFoldDB" id="A0AAV8DLA3"/>
<feature type="transmembrane region" description="Helical" evidence="1">
    <location>
        <begin position="176"/>
        <end position="206"/>
    </location>
</feature>
<feature type="transmembrane region" description="Helical" evidence="1">
    <location>
        <begin position="56"/>
        <end position="86"/>
    </location>
</feature>
<accession>A0AAV8DLA3</accession>
<reference evidence="2" key="1">
    <citation type="submission" date="2022-08" db="EMBL/GenBank/DDBJ databases">
        <authorList>
            <person name="Marques A."/>
        </authorList>
    </citation>
    <scope>NUCLEOTIDE SEQUENCE</scope>
    <source>
        <strain evidence="2">RhyPub2mFocal</strain>
        <tissue evidence="2">Leaves</tissue>
    </source>
</reference>
<proteinExistence type="predicted"/>
<evidence type="ECO:0000313" key="2">
    <source>
        <dbReference type="EMBL" id="KAJ4768724.1"/>
    </source>
</evidence>
<evidence type="ECO:0000256" key="1">
    <source>
        <dbReference type="SAM" id="Phobius"/>
    </source>
</evidence>
<dbReference type="Pfam" id="PF04654">
    <property type="entry name" value="DUF599"/>
    <property type="match status" value="1"/>
</dbReference>
<organism evidence="2 3">
    <name type="scientific">Rhynchospora pubera</name>
    <dbReference type="NCBI Taxonomy" id="906938"/>
    <lineage>
        <taxon>Eukaryota</taxon>
        <taxon>Viridiplantae</taxon>
        <taxon>Streptophyta</taxon>
        <taxon>Embryophyta</taxon>
        <taxon>Tracheophyta</taxon>
        <taxon>Spermatophyta</taxon>
        <taxon>Magnoliopsida</taxon>
        <taxon>Liliopsida</taxon>
        <taxon>Poales</taxon>
        <taxon>Cyperaceae</taxon>
        <taxon>Cyperoideae</taxon>
        <taxon>Rhynchosporeae</taxon>
        <taxon>Rhynchospora</taxon>
    </lineage>
</organism>
<feature type="transmembrane region" description="Helical" evidence="1">
    <location>
        <begin position="98"/>
        <end position="120"/>
    </location>
</feature>
<dbReference type="PANTHER" id="PTHR31168">
    <property type="entry name" value="OS02G0292800 PROTEIN"/>
    <property type="match status" value="1"/>
</dbReference>
<dbReference type="PANTHER" id="PTHR31168:SF19">
    <property type="entry name" value="OS01G0683700 PROTEIN"/>
    <property type="match status" value="1"/>
</dbReference>
<keyword evidence="1" id="KW-0812">Transmembrane</keyword>
<dbReference type="Proteomes" id="UP001140206">
    <property type="component" value="Chromosome 4"/>
</dbReference>
<gene>
    <name evidence="2" type="ORF">LUZ62_079099</name>
</gene>
<keyword evidence="1" id="KW-1133">Transmembrane helix</keyword>
<comment type="caution">
    <text evidence="2">The sequence shown here is derived from an EMBL/GenBank/DDBJ whole genome shotgun (WGS) entry which is preliminary data.</text>
</comment>
<name>A0AAV8DLA3_9POAL</name>
<dbReference type="InterPro" id="IPR006747">
    <property type="entry name" value="DUF599"/>
</dbReference>
<evidence type="ECO:0000313" key="3">
    <source>
        <dbReference type="Proteomes" id="UP001140206"/>
    </source>
</evidence>
<dbReference type="EMBL" id="JAMFTS010000004">
    <property type="protein sequence ID" value="KAJ4768724.1"/>
    <property type="molecule type" value="Genomic_DNA"/>
</dbReference>
<protein>
    <submittedName>
        <fullName evidence="2">Uncharacterized protein</fullName>
    </submittedName>
</protein>
<keyword evidence="1" id="KW-0472">Membrane</keyword>
<sequence length="235" mass="26255">MASPHDHSPPHAHRRGHEGINAIARKRWATAIMANPEKNAMLAVQTLRNYIMASTVLATTAITLASLISVFMGTSSPLTAASMLIYGNKTHLLSSIKYFAISLCFISAFVCNVQAIRYYAHTSMLLGISSLQNSLIHEEKKEEKEKEAHRTNEFVEYVTNGLNQGSRFWSFGLRAFYASFTLFLWMFGPIPMVAFSVTLCFCLYFLDTTTEHSRVLHGPRDLDKALGEIVLSLSN</sequence>